<dbReference type="SUPFAM" id="SSF57667">
    <property type="entry name" value="beta-beta-alpha zinc fingers"/>
    <property type="match status" value="4"/>
</dbReference>
<feature type="domain" description="C2H2-type" evidence="7">
    <location>
        <begin position="432"/>
        <end position="459"/>
    </location>
</feature>
<evidence type="ECO:0000259" key="7">
    <source>
        <dbReference type="PROSITE" id="PS50157"/>
    </source>
</evidence>
<evidence type="ECO:0000256" key="2">
    <source>
        <dbReference type="ARBA" id="ARBA00022737"/>
    </source>
</evidence>
<evidence type="ECO:0000256" key="4">
    <source>
        <dbReference type="ARBA" id="ARBA00022833"/>
    </source>
</evidence>
<gene>
    <name evidence="8" type="ORF">Z043_103890</name>
</gene>
<dbReference type="PANTHER" id="PTHR24408">
    <property type="entry name" value="ZINC FINGER PROTEIN"/>
    <property type="match status" value="1"/>
</dbReference>
<keyword evidence="1" id="KW-0479">Metal-binding</keyword>
<feature type="domain" description="C2H2-type" evidence="7">
    <location>
        <begin position="211"/>
        <end position="239"/>
    </location>
</feature>
<dbReference type="GO" id="GO:0005634">
    <property type="term" value="C:nucleus"/>
    <property type="evidence" value="ECO:0007669"/>
    <property type="project" value="TreeGrafter"/>
</dbReference>
<sequence>MWISPPYLSSVFCSIQFPDLKLYWQDLTRVPLIADTMPASRFFQLAGKVRLGRRVRETETPVTTDSMDKNGNEDRSDALRVKQSPHPLPIRLLLLMDSEVLQIEEVVVGEDQHDNLQCFQCFITFCNSKAKERHMKKSHREEYKQQLQQCDTLFTCYVCDRTFSSSEELTQHQGSHNKEDKPFKCSHCQESFRTFSELTSHRRQVCPERQFVCRDCGESFRGPALLRNHRLSQHPPQANQPEADDGTKTHRCGKCGRGFETEAELLQHQENHAGDQHCNGSAPPVKRRGRPPKTEETADGEKKGKRRKKKGEGDAPEESGVSNHAPAAAESKVKGRRGRPPKAAQEAQTEPGAEPTEEKKAKSTAPLPRQHTCPDCDLTFPALAELRVHKKEKHSRPPAPRKAHACGECEESFSRPEQLEAHKARAHSAGRYACPTCGKSFGRESNLKAHRQIHAEEGKGAEGARR</sequence>
<feature type="domain" description="C2H2-type" evidence="7">
    <location>
        <begin position="404"/>
        <end position="432"/>
    </location>
</feature>
<dbReference type="Pfam" id="PF00096">
    <property type="entry name" value="zf-C2H2"/>
    <property type="match status" value="6"/>
</dbReference>
<protein>
    <submittedName>
        <fullName evidence="8">Zinc finger protein 691-like</fullName>
    </submittedName>
</protein>
<dbReference type="PROSITE" id="PS50157">
    <property type="entry name" value="ZINC_FINGER_C2H2_2"/>
    <property type="match status" value="7"/>
</dbReference>
<feature type="compositionally biased region" description="Basic and acidic residues" evidence="6">
    <location>
        <begin position="292"/>
        <end position="302"/>
    </location>
</feature>
<reference evidence="8 9" key="1">
    <citation type="submission" date="2015-08" db="EMBL/GenBank/DDBJ databases">
        <title>The genome of the Asian arowana (Scleropages formosus).</title>
        <authorList>
            <person name="Tan M.H."/>
            <person name="Gan H.M."/>
            <person name="Croft L.J."/>
            <person name="Austin C.M."/>
        </authorList>
    </citation>
    <scope>NUCLEOTIDE SEQUENCE [LARGE SCALE GENOMIC DNA]</scope>
    <source>
        <strain evidence="8">Aro1</strain>
    </source>
</reference>
<feature type="region of interest" description="Disordered" evidence="6">
    <location>
        <begin position="443"/>
        <end position="466"/>
    </location>
</feature>
<feature type="region of interest" description="Disordered" evidence="6">
    <location>
        <begin position="271"/>
        <end position="376"/>
    </location>
</feature>
<feature type="region of interest" description="Disordered" evidence="6">
    <location>
        <begin position="388"/>
        <end position="407"/>
    </location>
</feature>
<dbReference type="FunFam" id="3.30.160.60:FF:000100">
    <property type="entry name" value="Zinc finger 45-like"/>
    <property type="match status" value="1"/>
</dbReference>
<evidence type="ECO:0000256" key="1">
    <source>
        <dbReference type="ARBA" id="ARBA00022723"/>
    </source>
</evidence>
<dbReference type="PROSITE" id="PS00028">
    <property type="entry name" value="ZINC_FINGER_C2H2_1"/>
    <property type="match status" value="5"/>
</dbReference>
<dbReference type="EMBL" id="JARO02001007">
    <property type="protein sequence ID" value="KPP76743.1"/>
    <property type="molecule type" value="Genomic_DNA"/>
</dbReference>
<dbReference type="SMART" id="SM00384">
    <property type="entry name" value="AT_hook"/>
    <property type="match status" value="2"/>
</dbReference>
<dbReference type="InterPro" id="IPR013087">
    <property type="entry name" value="Znf_C2H2_type"/>
</dbReference>
<feature type="compositionally biased region" description="Basic residues" evidence="6">
    <location>
        <begin position="388"/>
        <end position="404"/>
    </location>
</feature>
<organism evidence="8 9">
    <name type="scientific">Scleropages formosus</name>
    <name type="common">Asian bonytongue</name>
    <name type="synonym">Osteoglossum formosum</name>
    <dbReference type="NCBI Taxonomy" id="113540"/>
    <lineage>
        <taxon>Eukaryota</taxon>
        <taxon>Metazoa</taxon>
        <taxon>Chordata</taxon>
        <taxon>Craniata</taxon>
        <taxon>Vertebrata</taxon>
        <taxon>Euteleostomi</taxon>
        <taxon>Actinopterygii</taxon>
        <taxon>Neopterygii</taxon>
        <taxon>Teleostei</taxon>
        <taxon>Osteoglossocephala</taxon>
        <taxon>Osteoglossomorpha</taxon>
        <taxon>Osteoglossiformes</taxon>
        <taxon>Osteoglossidae</taxon>
        <taxon>Scleropages</taxon>
    </lineage>
</organism>
<dbReference type="PANTHER" id="PTHR24408:SF58">
    <property type="entry name" value="TRANSCRIPTION FACTOR (TFIIIA), PUTATIVE (AFU_ORTHOLOGUE AFUA_1G05150)-RELATED"/>
    <property type="match status" value="1"/>
</dbReference>
<feature type="domain" description="C2H2-type" evidence="7">
    <location>
        <begin position="183"/>
        <end position="210"/>
    </location>
</feature>
<evidence type="ECO:0000256" key="3">
    <source>
        <dbReference type="ARBA" id="ARBA00022771"/>
    </source>
</evidence>
<dbReference type="STRING" id="113540.ENSSFOP00015030678"/>
<dbReference type="AlphaFoldDB" id="A0A0P7XIZ0"/>
<feature type="region of interest" description="Disordered" evidence="6">
    <location>
        <begin position="56"/>
        <end position="79"/>
    </location>
</feature>
<dbReference type="InterPro" id="IPR036236">
    <property type="entry name" value="Znf_C2H2_sf"/>
</dbReference>
<evidence type="ECO:0000256" key="6">
    <source>
        <dbReference type="SAM" id="MobiDB-lite"/>
    </source>
</evidence>
<dbReference type="GO" id="GO:0043565">
    <property type="term" value="F:sequence-specific DNA binding"/>
    <property type="evidence" value="ECO:0007669"/>
    <property type="project" value="TreeGrafter"/>
</dbReference>
<comment type="caution">
    <text evidence="8">The sequence shown here is derived from an EMBL/GenBank/DDBJ whole genome shotgun (WGS) entry which is preliminary data.</text>
</comment>
<keyword evidence="2" id="KW-0677">Repeat</keyword>
<evidence type="ECO:0000313" key="9">
    <source>
        <dbReference type="Proteomes" id="UP000034805"/>
    </source>
</evidence>
<evidence type="ECO:0000256" key="5">
    <source>
        <dbReference type="PROSITE-ProRule" id="PRU00042"/>
    </source>
</evidence>
<keyword evidence="3 5" id="KW-0863">Zinc-finger</keyword>
<dbReference type="GO" id="GO:0008270">
    <property type="term" value="F:zinc ion binding"/>
    <property type="evidence" value="ECO:0007669"/>
    <property type="project" value="UniProtKB-KW"/>
</dbReference>
<feature type="compositionally biased region" description="Basic and acidic residues" evidence="6">
    <location>
        <begin position="66"/>
        <end position="79"/>
    </location>
</feature>
<proteinExistence type="predicted"/>
<dbReference type="Pfam" id="PF13912">
    <property type="entry name" value="zf-C2H2_6"/>
    <property type="match status" value="1"/>
</dbReference>
<feature type="domain" description="C2H2-type" evidence="7">
    <location>
        <begin position="154"/>
        <end position="181"/>
    </location>
</feature>
<keyword evidence="4" id="KW-0862">Zinc</keyword>
<dbReference type="SMART" id="SM00355">
    <property type="entry name" value="ZnF_C2H2"/>
    <property type="match status" value="8"/>
</dbReference>
<dbReference type="Proteomes" id="UP000034805">
    <property type="component" value="Unassembled WGS sequence"/>
</dbReference>
<name>A0A0P7XIZ0_SCLFO</name>
<dbReference type="InterPro" id="IPR017956">
    <property type="entry name" value="AT_hook_DNA-bd_motif"/>
</dbReference>
<evidence type="ECO:0000313" key="8">
    <source>
        <dbReference type="EMBL" id="KPP76743.1"/>
    </source>
</evidence>
<dbReference type="GO" id="GO:0000981">
    <property type="term" value="F:DNA-binding transcription factor activity, RNA polymerase II-specific"/>
    <property type="evidence" value="ECO:0007669"/>
    <property type="project" value="TreeGrafter"/>
</dbReference>
<feature type="domain" description="C2H2-type" evidence="7">
    <location>
        <begin position="371"/>
        <end position="399"/>
    </location>
</feature>
<accession>A0A0P7XIZ0</accession>
<dbReference type="Gene3D" id="3.30.160.60">
    <property type="entry name" value="Classic Zinc Finger"/>
    <property type="match status" value="5"/>
</dbReference>
<feature type="domain" description="C2H2-type" evidence="7">
    <location>
        <begin position="250"/>
        <end position="277"/>
    </location>
</feature>